<dbReference type="InterPro" id="IPR001258">
    <property type="entry name" value="NHL_repeat"/>
</dbReference>
<dbReference type="Gene3D" id="4.10.830.40">
    <property type="match status" value="1"/>
</dbReference>
<dbReference type="SUPFAM" id="SSF57850">
    <property type="entry name" value="RING/U-box"/>
    <property type="match status" value="1"/>
</dbReference>
<keyword evidence="5" id="KW-0833">Ubl conjugation pathway</keyword>
<evidence type="ECO:0000256" key="1">
    <source>
        <dbReference type="ARBA" id="ARBA00022553"/>
    </source>
</evidence>
<dbReference type="InterPro" id="IPR017907">
    <property type="entry name" value="Znf_RING_CS"/>
</dbReference>
<dbReference type="Pfam" id="PF01436">
    <property type="entry name" value="NHL"/>
    <property type="match status" value="1"/>
</dbReference>
<evidence type="ECO:0000259" key="9">
    <source>
        <dbReference type="PROSITE" id="PS50089"/>
    </source>
</evidence>
<dbReference type="Gene3D" id="2.120.10.30">
    <property type="entry name" value="TolB, C-terminal domain"/>
    <property type="match status" value="1"/>
</dbReference>
<dbReference type="AlphaFoldDB" id="A0A0V1LKQ6"/>
<keyword evidence="6" id="KW-0862">Zinc</keyword>
<evidence type="ECO:0000256" key="5">
    <source>
        <dbReference type="ARBA" id="ARBA00022786"/>
    </source>
</evidence>
<evidence type="ECO:0000256" key="3">
    <source>
        <dbReference type="ARBA" id="ARBA00022737"/>
    </source>
</evidence>
<feature type="domain" description="B box-type" evidence="10">
    <location>
        <begin position="171"/>
        <end position="218"/>
    </location>
</feature>
<evidence type="ECO:0000256" key="2">
    <source>
        <dbReference type="ARBA" id="ARBA00022723"/>
    </source>
</evidence>
<dbReference type="GO" id="GO:0008270">
    <property type="term" value="F:zinc ion binding"/>
    <property type="evidence" value="ECO:0007669"/>
    <property type="project" value="UniProtKB-KW"/>
</dbReference>
<dbReference type="Proteomes" id="UP000054721">
    <property type="component" value="Unassembled WGS sequence"/>
</dbReference>
<gene>
    <name evidence="11" type="primary">trim33</name>
    <name evidence="11" type="ORF">T02_6511</name>
</gene>
<accession>A0A0V1LKQ6</accession>
<dbReference type="OrthoDB" id="342730at2759"/>
<dbReference type="Gene3D" id="3.30.40.10">
    <property type="entry name" value="Zinc/RING finger domain, C3HC4 (zinc finger)"/>
    <property type="match status" value="1"/>
</dbReference>
<dbReference type="InterPro" id="IPR011042">
    <property type="entry name" value="6-blade_b-propeller_TolB-like"/>
</dbReference>
<evidence type="ECO:0000256" key="8">
    <source>
        <dbReference type="PROSITE-ProRule" id="PRU00504"/>
    </source>
</evidence>
<feature type="domain" description="B box-type" evidence="10">
    <location>
        <begin position="231"/>
        <end position="274"/>
    </location>
</feature>
<dbReference type="PANTHER" id="PTHR25462">
    <property type="entry name" value="BONUS, ISOFORM C-RELATED"/>
    <property type="match status" value="1"/>
</dbReference>
<dbReference type="STRING" id="6335.A0A0V1LKQ6"/>
<dbReference type="Pfam" id="PF00643">
    <property type="entry name" value="zf-B_box"/>
    <property type="match status" value="1"/>
</dbReference>
<evidence type="ECO:0000256" key="7">
    <source>
        <dbReference type="PROSITE-ProRule" id="PRU00024"/>
    </source>
</evidence>
<proteinExistence type="predicted"/>
<dbReference type="InterPro" id="IPR000315">
    <property type="entry name" value="Znf_B-box"/>
</dbReference>
<dbReference type="EMBL" id="JYDW01000039">
    <property type="protein sequence ID" value="KRZ59646.1"/>
    <property type="molecule type" value="Genomic_DNA"/>
</dbReference>
<sequence>MESKNNVNVVEDDMAEVISNRMIESLNMSESSPPIVSHTGPHSAGSTEFEFQAVESRENGHASLSGSEGWTEDTCPVCLKSFNNPRLLDCLHTLCEECIVALLEGKADSENDSFKALEPSKCNFKPPPGVVRCPVCNQDTNVGNDVRWVKHLVRDYLASRHKTGQSAETGTKEASCESCKAKRAAVAGCYDCENFLCDNCFYAHRFMRCFDNHRVFEFNEFANSAKAEFGSRLLTCQIHTNEFIRHFCFTCRVLTCRDCTMQLHAPPEHKLEFISAKLVANVREEIQSLVSKAKAKKACCESFTANTDKRLKDLNANADLVRREIEQHANICIEWICKIRDNLLAQVEYAHSESERKIAENSRKLDLTCEKMNDAFRFTGRLLKKGSTSEILSTSRIIVRQLVQLVHSIPSAEVSTNVVFTKDMDAFMKAVSSTFGSVSIKEGQKELITPKISPWFLGNASSPSSSTGQLMQTACYSNPTASYVASTLSGGISADVGQQMRNYGNNTSNIGSFSAASNYDADYANNVMMTASKTTCSMTVYKESNKLNNYLGNSFLNSNAALTLGMRQMPTVHDEYKDDLSNFSSTCYFDRISNFFPAANVSSSSGVNAYSFSNNFSHLSQYTGPAFFHSSLLQNSSTTTLSTWSMPSTVRRQVSMNVTMNEMKIKANFGEAGSGPGQFCLPQGFCITPEGELIVADTQNHRIQVLDLNGQSKTIFSKMTDHQHLISPRRVILSRDGTQIIVGDCPNDQTRLVYFTRCGKYIKHNSTPFVQALRGLAISWKGEIVMIDMSEESVIFLTESFEILHCFSYHPAVGEPSDLAVVGDELYIADLSSHAVSVFSHTGSILRKIGGEHFTPYPFGVDVSDEGDVVVGSWHGNQIYVVVFKKNGDSLCHYQCSEIPMKRCNGLRITSQGFIAIMSMESCSFLVLDTLYVKRSPDRHNA</sequence>
<dbReference type="SUPFAM" id="SSF57845">
    <property type="entry name" value="B-box zinc-binding domain"/>
    <property type="match status" value="1"/>
</dbReference>
<dbReference type="InterPro" id="IPR047153">
    <property type="entry name" value="TRIM45/56/19-like"/>
</dbReference>
<dbReference type="SMART" id="SM00184">
    <property type="entry name" value="RING"/>
    <property type="match status" value="1"/>
</dbReference>
<keyword evidence="12" id="KW-1185">Reference proteome</keyword>
<dbReference type="InterPro" id="IPR027370">
    <property type="entry name" value="Znf-RING_euk"/>
</dbReference>
<dbReference type="PANTHER" id="PTHR25462:SF296">
    <property type="entry name" value="MEIOTIC P26, ISOFORM F"/>
    <property type="match status" value="1"/>
</dbReference>
<keyword evidence="4 7" id="KW-0863">Zinc-finger</keyword>
<name>A0A0V1LKQ6_9BILA</name>
<dbReference type="PROSITE" id="PS50119">
    <property type="entry name" value="ZF_BBOX"/>
    <property type="match status" value="2"/>
</dbReference>
<organism evidence="11 12">
    <name type="scientific">Trichinella nativa</name>
    <dbReference type="NCBI Taxonomy" id="6335"/>
    <lineage>
        <taxon>Eukaryota</taxon>
        <taxon>Metazoa</taxon>
        <taxon>Ecdysozoa</taxon>
        <taxon>Nematoda</taxon>
        <taxon>Enoplea</taxon>
        <taxon>Dorylaimia</taxon>
        <taxon>Trichinellida</taxon>
        <taxon>Trichinellidae</taxon>
        <taxon>Trichinella</taxon>
    </lineage>
</organism>
<evidence type="ECO:0000256" key="6">
    <source>
        <dbReference type="ARBA" id="ARBA00022833"/>
    </source>
</evidence>
<keyword evidence="3" id="KW-0677">Repeat</keyword>
<feature type="repeat" description="NHL" evidence="8">
    <location>
        <begin position="666"/>
        <end position="709"/>
    </location>
</feature>
<evidence type="ECO:0000313" key="11">
    <source>
        <dbReference type="EMBL" id="KRZ59646.1"/>
    </source>
</evidence>
<dbReference type="SMART" id="SM00502">
    <property type="entry name" value="BBC"/>
    <property type="match status" value="1"/>
</dbReference>
<dbReference type="SUPFAM" id="SSF101898">
    <property type="entry name" value="NHL repeat"/>
    <property type="match status" value="1"/>
</dbReference>
<keyword evidence="2" id="KW-0479">Metal-binding</keyword>
<comment type="caution">
    <text evidence="11">The sequence shown here is derived from an EMBL/GenBank/DDBJ whole genome shotgun (WGS) entry which is preliminary data.</text>
</comment>
<dbReference type="SMART" id="SM00336">
    <property type="entry name" value="BBOX"/>
    <property type="match status" value="2"/>
</dbReference>
<evidence type="ECO:0000256" key="4">
    <source>
        <dbReference type="ARBA" id="ARBA00022771"/>
    </source>
</evidence>
<dbReference type="InterPro" id="IPR003649">
    <property type="entry name" value="Bbox_C"/>
</dbReference>
<evidence type="ECO:0000259" key="10">
    <source>
        <dbReference type="PROSITE" id="PS50119"/>
    </source>
</evidence>
<dbReference type="Pfam" id="PF13445">
    <property type="entry name" value="zf-RING_UBOX"/>
    <property type="match status" value="1"/>
</dbReference>
<reference evidence="11 12" key="1">
    <citation type="submission" date="2015-05" db="EMBL/GenBank/DDBJ databases">
        <title>Evolution of Trichinella species and genotypes.</title>
        <authorList>
            <person name="Korhonen P.K."/>
            <person name="Edoardo P."/>
            <person name="Giuseppe L.R."/>
            <person name="Gasser R.B."/>
        </authorList>
    </citation>
    <scope>NUCLEOTIDE SEQUENCE [LARGE SCALE GENOMIC DNA]</scope>
    <source>
        <strain evidence="11">ISS10</strain>
    </source>
</reference>
<dbReference type="InterPro" id="IPR013083">
    <property type="entry name" value="Znf_RING/FYVE/PHD"/>
</dbReference>
<dbReference type="PROSITE" id="PS00518">
    <property type="entry name" value="ZF_RING_1"/>
    <property type="match status" value="1"/>
</dbReference>
<protein>
    <submittedName>
        <fullName evidence="11">E3 ubiquitin-protein ligase TRIM33</fullName>
    </submittedName>
</protein>
<feature type="domain" description="RING-type" evidence="9">
    <location>
        <begin position="75"/>
        <end position="137"/>
    </location>
</feature>
<dbReference type="PROSITE" id="PS50089">
    <property type="entry name" value="ZF_RING_2"/>
    <property type="match status" value="1"/>
</dbReference>
<dbReference type="PROSITE" id="PS51125">
    <property type="entry name" value="NHL"/>
    <property type="match status" value="1"/>
</dbReference>
<dbReference type="InterPro" id="IPR001841">
    <property type="entry name" value="Znf_RING"/>
</dbReference>
<keyword evidence="1" id="KW-0597">Phosphoprotein</keyword>
<dbReference type="Gene3D" id="3.30.160.60">
    <property type="entry name" value="Classic Zinc Finger"/>
    <property type="match status" value="1"/>
</dbReference>
<evidence type="ECO:0000313" key="12">
    <source>
        <dbReference type="Proteomes" id="UP000054721"/>
    </source>
</evidence>